<evidence type="ECO:0000313" key="2">
    <source>
        <dbReference type="Proteomes" id="UP000294530"/>
    </source>
</evidence>
<name>A0A976FFP2_BRELC</name>
<dbReference type="RefSeq" id="XP_067815339.1">
    <property type="nucleotide sequence ID" value="XM_067967643.1"/>
</dbReference>
<evidence type="ECO:0000313" key="1">
    <source>
        <dbReference type="EMBL" id="TDH65840.1"/>
    </source>
</evidence>
<dbReference type="OrthoDB" id="116054at2759"/>
<reference evidence="1 2" key="1">
    <citation type="journal article" date="2021" name="Genome Biol.">
        <title>AFLAP: assembly-free linkage analysis pipeline using k-mers from genome sequencing data.</title>
        <authorList>
            <person name="Fletcher K."/>
            <person name="Zhang L."/>
            <person name="Gil J."/>
            <person name="Han R."/>
            <person name="Cavanaugh K."/>
            <person name="Michelmore R."/>
        </authorList>
    </citation>
    <scope>NUCLEOTIDE SEQUENCE [LARGE SCALE GENOMIC DNA]</scope>
    <source>
        <strain evidence="1 2">SF5</strain>
    </source>
</reference>
<dbReference type="Proteomes" id="UP000294530">
    <property type="component" value="Unassembled WGS sequence"/>
</dbReference>
<sequence length="73" mass="8501">MFFGQSYCMLIHWIVPSSGSVDMPPMEVTLKTGATPVKCRSRRYSPTHQAHWFFDRRRTLLSKPKKPAYRPTS</sequence>
<protein>
    <submittedName>
        <fullName evidence="1">Uncharacterized protein</fullName>
    </submittedName>
</protein>
<dbReference type="KEGG" id="blac:94353314"/>
<accession>A0A976FFP2</accession>
<proteinExistence type="predicted"/>
<keyword evidence="2" id="KW-1185">Reference proteome</keyword>
<comment type="caution">
    <text evidence="1">The sequence shown here is derived from an EMBL/GenBank/DDBJ whole genome shotgun (WGS) entry which is preliminary data.</text>
</comment>
<gene>
    <name evidence="1" type="ORF">CCR75_009604</name>
</gene>
<dbReference type="AlphaFoldDB" id="A0A976FFP2"/>
<dbReference type="GeneID" id="94353314"/>
<organism evidence="1 2">
    <name type="scientific">Bremia lactucae</name>
    <name type="common">Lettuce downy mildew</name>
    <dbReference type="NCBI Taxonomy" id="4779"/>
    <lineage>
        <taxon>Eukaryota</taxon>
        <taxon>Sar</taxon>
        <taxon>Stramenopiles</taxon>
        <taxon>Oomycota</taxon>
        <taxon>Peronosporomycetes</taxon>
        <taxon>Peronosporales</taxon>
        <taxon>Peronosporaceae</taxon>
        <taxon>Bremia</taxon>
    </lineage>
</organism>
<dbReference type="EMBL" id="SHOA02000001">
    <property type="protein sequence ID" value="TDH65840.1"/>
    <property type="molecule type" value="Genomic_DNA"/>
</dbReference>